<evidence type="ECO:0000256" key="1">
    <source>
        <dbReference type="SAM" id="MobiDB-lite"/>
    </source>
</evidence>
<feature type="compositionally biased region" description="Basic and acidic residues" evidence="1">
    <location>
        <begin position="75"/>
        <end position="93"/>
    </location>
</feature>
<comment type="caution">
    <text evidence="2">The sequence shown here is derived from an EMBL/GenBank/DDBJ whole genome shotgun (WGS) entry which is preliminary data.</text>
</comment>
<name>A0A7J0DB83_9ERIC</name>
<feature type="region of interest" description="Disordered" evidence="1">
    <location>
        <begin position="61"/>
        <end position="93"/>
    </location>
</feature>
<dbReference type="OrthoDB" id="1934635at2759"/>
<evidence type="ECO:0000313" key="2">
    <source>
        <dbReference type="EMBL" id="GFS31302.1"/>
    </source>
</evidence>
<sequence length="138" mass="15937">MAAREGGRGNRGRRSGNQVTLDMFRELQEPIQHLTEVVTQGTNIRRDGSVHGFDRAREVEDEVNQQFNGGSDGSSDERSNFGRPNHHNERPPWWDDCIVNALQHSKEYGVYVQILEFDGEIEPDDFLDWLDNIDNYFD</sequence>
<gene>
    <name evidence="2" type="ORF">Acr_00g0016680</name>
</gene>
<keyword evidence="3" id="KW-1185">Reference proteome</keyword>
<evidence type="ECO:0000313" key="3">
    <source>
        <dbReference type="Proteomes" id="UP000585474"/>
    </source>
</evidence>
<proteinExistence type="predicted"/>
<dbReference type="EMBL" id="BJWL01000141">
    <property type="protein sequence ID" value="GFS31302.1"/>
    <property type="molecule type" value="Genomic_DNA"/>
</dbReference>
<accession>A0A7J0DB83</accession>
<dbReference type="Proteomes" id="UP000585474">
    <property type="component" value="Unassembled WGS sequence"/>
</dbReference>
<protein>
    <submittedName>
        <fullName evidence="2">Uncharacterized protein</fullName>
    </submittedName>
</protein>
<dbReference type="AlphaFoldDB" id="A0A7J0DB83"/>
<organism evidence="2 3">
    <name type="scientific">Actinidia rufa</name>
    <dbReference type="NCBI Taxonomy" id="165716"/>
    <lineage>
        <taxon>Eukaryota</taxon>
        <taxon>Viridiplantae</taxon>
        <taxon>Streptophyta</taxon>
        <taxon>Embryophyta</taxon>
        <taxon>Tracheophyta</taxon>
        <taxon>Spermatophyta</taxon>
        <taxon>Magnoliopsida</taxon>
        <taxon>eudicotyledons</taxon>
        <taxon>Gunneridae</taxon>
        <taxon>Pentapetalae</taxon>
        <taxon>asterids</taxon>
        <taxon>Ericales</taxon>
        <taxon>Actinidiaceae</taxon>
        <taxon>Actinidia</taxon>
    </lineage>
</organism>
<reference evidence="3" key="1">
    <citation type="submission" date="2019-07" db="EMBL/GenBank/DDBJ databases">
        <title>De Novo Assembly of kiwifruit Actinidia rufa.</title>
        <authorList>
            <person name="Sugita-Konishi S."/>
            <person name="Sato K."/>
            <person name="Mori E."/>
            <person name="Abe Y."/>
            <person name="Kisaki G."/>
            <person name="Hamano K."/>
            <person name="Suezawa K."/>
            <person name="Otani M."/>
            <person name="Fukuda T."/>
            <person name="Manabe T."/>
            <person name="Gomi K."/>
            <person name="Tabuchi M."/>
            <person name="Akimitsu K."/>
            <person name="Kataoka I."/>
        </authorList>
    </citation>
    <scope>NUCLEOTIDE SEQUENCE [LARGE SCALE GENOMIC DNA]</scope>
    <source>
        <strain evidence="3">cv. Fuchu</strain>
    </source>
</reference>